<dbReference type="Gene3D" id="1.10.630.10">
    <property type="entry name" value="Cytochrome P450"/>
    <property type="match status" value="1"/>
</dbReference>
<dbReference type="InterPro" id="IPR017972">
    <property type="entry name" value="Cyt_P450_CS"/>
</dbReference>
<dbReference type="PANTHER" id="PTHR24305:SF210">
    <property type="entry name" value="CYTOCHROME P450 MONOOXYGENASE ASQL-RELATED"/>
    <property type="match status" value="1"/>
</dbReference>
<accession>A0A1D9PX34</accession>
<comment type="similarity">
    <text evidence="2 8">Belongs to the cytochrome P450 family.</text>
</comment>
<evidence type="ECO:0000256" key="4">
    <source>
        <dbReference type="ARBA" id="ARBA00022723"/>
    </source>
</evidence>
<dbReference type="Proteomes" id="UP000177798">
    <property type="component" value="Chromosome 2"/>
</dbReference>
<dbReference type="InterPro" id="IPR036396">
    <property type="entry name" value="Cyt_P450_sf"/>
</dbReference>
<dbReference type="GO" id="GO:0004497">
    <property type="term" value="F:monooxygenase activity"/>
    <property type="evidence" value="ECO:0007669"/>
    <property type="project" value="UniProtKB-KW"/>
</dbReference>
<dbReference type="InterPro" id="IPR001128">
    <property type="entry name" value="Cyt_P450"/>
</dbReference>
<dbReference type="VEuPathDB" id="FungiDB:sscle_02g019290"/>
<evidence type="ECO:0000256" key="7">
    <source>
        <dbReference type="PIRSR" id="PIRSR602401-1"/>
    </source>
</evidence>
<evidence type="ECO:0000313" key="10">
    <source>
        <dbReference type="Proteomes" id="UP000177798"/>
    </source>
</evidence>
<evidence type="ECO:0000256" key="5">
    <source>
        <dbReference type="ARBA" id="ARBA00023004"/>
    </source>
</evidence>
<proteinExistence type="inferred from homology"/>
<keyword evidence="8" id="KW-0503">Monooxygenase</keyword>
<dbReference type="GO" id="GO:0020037">
    <property type="term" value="F:heme binding"/>
    <property type="evidence" value="ECO:0007669"/>
    <property type="project" value="InterPro"/>
</dbReference>
<dbReference type="GO" id="GO:0016705">
    <property type="term" value="F:oxidoreductase activity, acting on paired donors, with incorporation or reduction of molecular oxygen"/>
    <property type="evidence" value="ECO:0007669"/>
    <property type="project" value="InterPro"/>
</dbReference>
<dbReference type="PRINTS" id="PR00463">
    <property type="entry name" value="EP450I"/>
</dbReference>
<dbReference type="InterPro" id="IPR050121">
    <property type="entry name" value="Cytochrome_P450_monoxygenase"/>
</dbReference>
<dbReference type="AlphaFoldDB" id="A0A1D9PX34"/>
<dbReference type="Pfam" id="PF00067">
    <property type="entry name" value="p450"/>
    <property type="match status" value="1"/>
</dbReference>
<name>A0A1D9PX34_SCLS1</name>
<keyword evidence="3 7" id="KW-0349">Heme</keyword>
<dbReference type="EMBL" id="CP017815">
    <property type="protein sequence ID" value="APA07159.1"/>
    <property type="molecule type" value="Genomic_DNA"/>
</dbReference>
<protein>
    <submittedName>
        <fullName evidence="9">Uncharacterized protein</fullName>
    </submittedName>
</protein>
<evidence type="ECO:0000256" key="6">
    <source>
        <dbReference type="ARBA" id="ARBA00023026"/>
    </source>
</evidence>
<reference evidence="10" key="1">
    <citation type="journal article" date="2017" name="Genome Biol. Evol.">
        <title>The complete genome sequence of the phytopathogenic fungus Sclerotinia sclerotiorum reveals insights into the genome architecture of broad host range pathogens.</title>
        <authorList>
            <person name="Derbyshire M."/>
            <person name="Denton-Giles M."/>
            <person name="Hegedus D."/>
            <person name="Seifbarghy S."/>
            <person name="Rollins J."/>
            <person name="van Kan J."/>
            <person name="Seidl M.F."/>
            <person name="Faino L."/>
            <person name="Mbengue M."/>
            <person name="Navaud O."/>
            <person name="Raffaele S."/>
            <person name="Hammond-Kosack K."/>
            <person name="Heard S."/>
            <person name="Oliver R."/>
        </authorList>
    </citation>
    <scope>NUCLEOTIDE SEQUENCE [LARGE SCALE GENOMIC DNA]</scope>
    <source>
        <strain evidence="10">ATCC 18683 / 1980 / Ss-1</strain>
    </source>
</reference>
<dbReference type="OrthoDB" id="1470350at2759"/>
<evidence type="ECO:0000256" key="2">
    <source>
        <dbReference type="ARBA" id="ARBA00010617"/>
    </source>
</evidence>
<gene>
    <name evidence="9" type="ORF">sscle_02g019290</name>
</gene>
<comment type="cofactor">
    <cofactor evidence="1 7">
        <name>heme</name>
        <dbReference type="ChEBI" id="CHEBI:30413"/>
    </cofactor>
</comment>
<dbReference type="InterPro" id="IPR002401">
    <property type="entry name" value="Cyt_P450_E_grp-I"/>
</dbReference>
<evidence type="ECO:0000256" key="1">
    <source>
        <dbReference type="ARBA" id="ARBA00001971"/>
    </source>
</evidence>
<dbReference type="PROSITE" id="PS00086">
    <property type="entry name" value="CYTOCHROME_P450"/>
    <property type="match status" value="1"/>
</dbReference>
<keyword evidence="4 7" id="KW-0479">Metal-binding</keyword>
<evidence type="ECO:0000256" key="8">
    <source>
        <dbReference type="RuleBase" id="RU000461"/>
    </source>
</evidence>
<evidence type="ECO:0000313" key="9">
    <source>
        <dbReference type="EMBL" id="APA07159.1"/>
    </source>
</evidence>
<sequence>MKYLHACLQETFRIHQNTSDGLPRMSPGAIVDGKYIRRGVICQISHFAAARNPRYFADPLEYRPQRWLPSDHPEYDLKYQNDDPKAFLPFNQGPRMCPGSAIAWAQTKLYLAKVLWTFDIEAVPGQDISFDRDFYIYTMWNKPQFWVKFVPVARGEDRP</sequence>
<feature type="binding site" description="axial binding residue" evidence="7">
    <location>
        <position position="97"/>
    </location>
    <ligand>
        <name>heme</name>
        <dbReference type="ChEBI" id="CHEBI:30413"/>
    </ligand>
    <ligandPart>
        <name>Fe</name>
        <dbReference type="ChEBI" id="CHEBI:18248"/>
    </ligandPart>
</feature>
<dbReference type="GO" id="GO:0005506">
    <property type="term" value="F:iron ion binding"/>
    <property type="evidence" value="ECO:0007669"/>
    <property type="project" value="InterPro"/>
</dbReference>
<keyword evidence="5 7" id="KW-0408">Iron</keyword>
<keyword evidence="8" id="KW-0560">Oxidoreductase</keyword>
<keyword evidence="6" id="KW-0843">Virulence</keyword>
<evidence type="ECO:0000256" key="3">
    <source>
        <dbReference type="ARBA" id="ARBA00022617"/>
    </source>
</evidence>
<organism evidence="9 10">
    <name type="scientific">Sclerotinia sclerotiorum (strain ATCC 18683 / 1980 / Ss-1)</name>
    <name type="common">White mold</name>
    <name type="synonym">Whetzelinia sclerotiorum</name>
    <dbReference type="NCBI Taxonomy" id="665079"/>
    <lineage>
        <taxon>Eukaryota</taxon>
        <taxon>Fungi</taxon>
        <taxon>Dikarya</taxon>
        <taxon>Ascomycota</taxon>
        <taxon>Pezizomycotina</taxon>
        <taxon>Leotiomycetes</taxon>
        <taxon>Helotiales</taxon>
        <taxon>Sclerotiniaceae</taxon>
        <taxon>Sclerotinia</taxon>
    </lineage>
</organism>
<dbReference type="PANTHER" id="PTHR24305">
    <property type="entry name" value="CYTOCHROME P450"/>
    <property type="match status" value="1"/>
</dbReference>
<dbReference type="SUPFAM" id="SSF48264">
    <property type="entry name" value="Cytochrome P450"/>
    <property type="match status" value="1"/>
</dbReference>